<organism evidence="6 7">
    <name type="scientific">Gloeothece verrucosa (strain PCC 7822)</name>
    <name type="common">Cyanothece sp. (strain PCC 7822)</name>
    <dbReference type="NCBI Taxonomy" id="497965"/>
    <lineage>
        <taxon>Bacteria</taxon>
        <taxon>Bacillati</taxon>
        <taxon>Cyanobacteriota</taxon>
        <taxon>Cyanophyceae</taxon>
        <taxon>Oscillatoriophycideae</taxon>
        <taxon>Chroococcales</taxon>
        <taxon>Aphanothecaceae</taxon>
        <taxon>Gloeothece</taxon>
        <taxon>Gloeothece verrucosa</taxon>
    </lineage>
</organism>
<dbReference type="AlphaFoldDB" id="E0UM73"/>
<evidence type="ECO:0000313" key="6">
    <source>
        <dbReference type="EMBL" id="ADN18053.1"/>
    </source>
</evidence>
<keyword evidence="1" id="KW-1134">Transmembrane beta strand</keyword>
<dbReference type="InterPro" id="IPR051544">
    <property type="entry name" value="TPS_OM_transporter"/>
</dbReference>
<keyword evidence="2" id="KW-0812">Transmembrane</keyword>
<proteinExistence type="predicted"/>
<keyword evidence="7" id="KW-1185">Reference proteome</keyword>
<dbReference type="PANTHER" id="PTHR34597">
    <property type="entry name" value="SLR1661 PROTEIN"/>
    <property type="match status" value="1"/>
</dbReference>
<keyword evidence="1" id="KW-0472">Membrane</keyword>
<protein>
    <submittedName>
        <fullName evidence="6">Polypeptide-transport-associated domain protein ShlB-type</fullName>
    </submittedName>
</protein>
<dbReference type="OrthoDB" id="596066at2"/>
<accession>E0UM73</accession>
<dbReference type="PANTHER" id="PTHR34597:SF3">
    <property type="entry name" value="OUTER MEMBRANE TRANSPORTER CDIB"/>
    <property type="match status" value="1"/>
</dbReference>
<dbReference type="InterPro" id="IPR005565">
    <property type="entry name" value="Hemolysn_activator_HlyB_C"/>
</dbReference>
<feature type="domain" description="Polypeptide-transport-associated ShlB-type" evidence="5">
    <location>
        <begin position="53"/>
        <end position="128"/>
    </location>
</feature>
<keyword evidence="3" id="KW-0998">Cell outer membrane</keyword>
<geneLocation type="plasmid" evidence="6 7">
    <name>Cy782202</name>
</geneLocation>
<evidence type="ECO:0000259" key="5">
    <source>
        <dbReference type="Pfam" id="PF08479"/>
    </source>
</evidence>
<dbReference type="Pfam" id="PF03865">
    <property type="entry name" value="ShlB"/>
    <property type="match status" value="1"/>
</dbReference>
<dbReference type="EMBL" id="CP002200">
    <property type="protein sequence ID" value="ADN18053.1"/>
    <property type="molecule type" value="Genomic_DNA"/>
</dbReference>
<name>E0UM73_GLOV7</name>
<evidence type="ECO:0000259" key="4">
    <source>
        <dbReference type="Pfam" id="PF03865"/>
    </source>
</evidence>
<keyword evidence="6" id="KW-0614">Plasmid</keyword>
<dbReference type="Gene3D" id="2.40.160.50">
    <property type="entry name" value="membrane protein fhac: a member of the omp85/tpsb transporter family"/>
    <property type="match status" value="1"/>
</dbReference>
<dbReference type="HOGENOM" id="CLU_021521_0_1_3"/>
<evidence type="ECO:0000256" key="3">
    <source>
        <dbReference type="ARBA" id="ARBA00023237"/>
    </source>
</evidence>
<dbReference type="GO" id="GO:0008320">
    <property type="term" value="F:protein transmembrane transporter activity"/>
    <property type="evidence" value="ECO:0007669"/>
    <property type="project" value="TreeGrafter"/>
</dbReference>
<dbReference type="KEGG" id="cyj:Cyan7822_6253"/>
<reference evidence="7" key="1">
    <citation type="journal article" date="2011" name="MBio">
        <title>Novel metabolic attributes of the genus Cyanothece, comprising a group of unicellular nitrogen-fixing Cyanobacteria.</title>
        <authorList>
            <person name="Bandyopadhyay A."/>
            <person name="Elvitigala T."/>
            <person name="Welsh E."/>
            <person name="Stockel J."/>
            <person name="Liberton M."/>
            <person name="Min H."/>
            <person name="Sherman L.A."/>
            <person name="Pakrasi H.B."/>
        </authorList>
    </citation>
    <scope>NUCLEOTIDE SEQUENCE [LARGE SCALE GENOMIC DNA]</scope>
    <source>
        <strain evidence="7">PCC 7822</strain>
        <plasmid evidence="7">Cy782202</plasmid>
    </source>
</reference>
<dbReference type="Pfam" id="PF08479">
    <property type="entry name" value="POTRA_2"/>
    <property type="match status" value="1"/>
</dbReference>
<dbReference type="Gene3D" id="3.10.20.310">
    <property type="entry name" value="membrane protein fhac"/>
    <property type="match status" value="1"/>
</dbReference>
<evidence type="ECO:0000256" key="2">
    <source>
        <dbReference type="ARBA" id="ARBA00022692"/>
    </source>
</evidence>
<sequence length="543" mass="60772">MINNSLREKLQVVLWSLLIHLLSLSSIATHSETVLAQNAPDFSSSSNELVESFILKKVQLLNSTVLTPSEVEQVTKPYISQSVTFFDLVKIQSALTNLYIQKGYVNSIVVLPAEQYINDGVVTFEAREGSVKLEITGYQSLNPQYIRSRLARFLDTPMELRKIEQGLTLLRQDPLFTNLEANLTEIPSSPNSPNNLPPESLLTIKVVEAPKWSLGAEINNDENFTVGDTGVRFFLENQSLLGQGDNFRFEYKITEGLDRLLTAYTLPVNGKNGRIDLAYQQTDAEIVHGLFEVLDIKSEAFTASVGFTQPVIFTPSETFELGIRIDRRENQSYVLNDELFSNVKLTAFRLNQTYIKRSADSLFLGLSQFTFGDSNLEIDPFFFSWQGQVQFLKKIDDNKQFYTRVALQLSPSTLPPSEECTIGGRNGNIFIFGNIVRGYTTNGRTGDSCFAFNGELRFTLIEKESLSLQLFPFVDLGTVTNTRDSSLNPQTLVSTGLGLRLNMGNSLNLQVNYAIPLVNTQNIPGDSLQKQAGSFSLQGQFRF</sequence>
<feature type="domain" description="Haemolysin activator HlyB C-terminal" evidence="4">
    <location>
        <begin position="199"/>
        <end position="501"/>
    </location>
</feature>
<gene>
    <name evidence="6" type="ordered locus">Cyan7822_6253</name>
</gene>
<dbReference type="InterPro" id="IPR013686">
    <property type="entry name" value="Polypept-transport_assoc_ShlB"/>
</dbReference>
<evidence type="ECO:0000313" key="7">
    <source>
        <dbReference type="Proteomes" id="UP000008206"/>
    </source>
</evidence>
<dbReference type="GO" id="GO:0098046">
    <property type="term" value="C:type V protein secretion system complex"/>
    <property type="evidence" value="ECO:0007669"/>
    <property type="project" value="TreeGrafter"/>
</dbReference>
<evidence type="ECO:0000256" key="1">
    <source>
        <dbReference type="ARBA" id="ARBA00022452"/>
    </source>
</evidence>
<dbReference type="RefSeq" id="WP_013334801.1">
    <property type="nucleotide sequence ID" value="NC_014534.1"/>
</dbReference>
<dbReference type="Proteomes" id="UP000008206">
    <property type="component" value="Plasmid Cy782202"/>
</dbReference>
<dbReference type="GO" id="GO:0046819">
    <property type="term" value="P:protein secretion by the type V secretion system"/>
    <property type="evidence" value="ECO:0007669"/>
    <property type="project" value="TreeGrafter"/>
</dbReference>